<accession>A0A327P4D0</accession>
<dbReference type="Gene3D" id="2.40.128.110">
    <property type="entry name" value="Lipid/polyisoprenoid-binding, YceI-like"/>
    <property type="match status" value="1"/>
</dbReference>
<protein>
    <submittedName>
        <fullName evidence="2">Polyisoprenoid-binding protein YceI</fullName>
    </submittedName>
</protein>
<dbReference type="PANTHER" id="PTHR34406">
    <property type="entry name" value="PROTEIN YCEI"/>
    <property type="match status" value="1"/>
</dbReference>
<dbReference type="PANTHER" id="PTHR34406:SF1">
    <property type="entry name" value="PROTEIN YCEI"/>
    <property type="match status" value="1"/>
</dbReference>
<dbReference type="RefSeq" id="WP_111612853.1">
    <property type="nucleotide sequence ID" value="NZ_QLLK01000012.1"/>
</dbReference>
<dbReference type="EMBL" id="QLLK01000012">
    <property type="protein sequence ID" value="RAI85752.1"/>
    <property type="molecule type" value="Genomic_DNA"/>
</dbReference>
<evidence type="ECO:0000259" key="1">
    <source>
        <dbReference type="SMART" id="SM00867"/>
    </source>
</evidence>
<dbReference type="InterPro" id="IPR036761">
    <property type="entry name" value="TTHA0802/YceI-like_sf"/>
</dbReference>
<dbReference type="SMART" id="SM00867">
    <property type="entry name" value="YceI"/>
    <property type="match status" value="1"/>
</dbReference>
<dbReference type="AlphaFoldDB" id="A0A327P4D0"/>
<evidence type="ECO:0000313" key="2">
    <source>
        <dbReference type="EMBL" id="RAI85752.1"/>
    </source>
</evidence>
<keyword evidence="3" id="KW-1185">Reference proteome</keyword>
<dbReference type="InterPro" id="IPR007372">
    <property type="entry name" value="Lipid/polyisoprenoid-bd_YceI"/>
</dbReference>
<dbReference type="Pfam" id="PF04264">
    <property type="entry name" value="YceI"/>
    <property type="match status" value="1"/>
</dbReference>
<proteinExistence type="predicted"/>
<dbReference type="SUPFAM" id="SSF101874">
    <property type="entry name" value="YceI-like"/>
    <property type="match status" value="1"/>
</dbReference>
<name>A0A327P4D0_9BACT</name>
<feature type="domain" description="Lipid/polyisoprenoid-binding YceI-like" evidence="1">
    <location>
        <begin position="5"/>
        <end position="172"/>
    </location>
</feature>
<sequence>MSTTKWIIDPTHSEVSFKVKHLVISTVTGYFRSFEGSAESTSKDFDGAAVSFSADIDSIDTNQKDRDNHLKSGDFFDAENHPKLTFSGKIKNEGGDYKLVGDLTLRETTKTVEFGVDFGGVAGDPYGQTKAGFEIEGKINRKEFGLTWSAVTEAGSVVVSDQVRLHLNVQLVQQQVEESVEVNG</sequence>
<dbReference type="OrthoDB" id="9811006at2"/>
<evidence type="ECO:0000313" key="3">
    <source>
        <dbReference type="Proteomes" id="UP000249610"/>
    </source>
</evidence>
<comment type="caution">
    <text evidence="2">The sequence shown here is derived from an EMBL/GenBank/DDBJ whole genome shotgun (WGS) entry which is preliminary data.</text>
</comment>
<organism evidence="2 3">
    <name type="scientific">Algoriphagus yeomjeoni</name>
    <dbReference type="NCBI Taxonomy" id="291403"/>
    <lineage>
        <taxon>Bacteria</taxon>
        <taxon>Pseudomonadati</taxon>
        <taxon>Bacteroidota</taxon>
        <taxon>Cytophagia</taxon>
        <taxon>Cytophagales</taxon>
        <taxon>Cyclobacteriaceae</taxon>
        <taxon>Algoriphagus</taxon>
    </lineage>
</organism>
<reference evidence="2 3" key="1">
    <citation type="submission" date="2018-06" db="EMBL/GenBank/DDBJ databases">
        <title>Genomic Encyclopedia of Archaeal and Bacterial Type Strains, Phase II (KMG-II): from individual species to whole genera.</title>
        <authorList>
            <person name="Goeker M."/>
        </authorList>
    </citation>
    <scope>NUCLEOTIDE SEQUENCE [LARGE SCALE GENOMIC DNA]</scope>
    <source>
        <strain evidence="2 3">DSM 23446</strain>
    </source>
</reference>
<dbReference type="Proteomes" id="UP000249610">
    <property type="component" value="Unassembled WGS sequence"/>
</dbReference>
<gene>
    <name evidence="2" type="ORF">LV83_03528</name>
</gene>